<dbReference type="Proteomes" id="UP000789803">
    <property type="component" value="Unassembled WGS sequence"/>
</dbReference>
<organism evidence="2 3">
    <name type="scientific">Campylobacter majalis</name>
    <dbReference type="NCBI Taxonomy" id="2790656"/>
    <lineage>
        <taxon>Bacteria</taxon>
        <taxon>Pseudomonadati</taxon>
        <taxon>Campylobacterota</taxon>
        <taxon>Epsilonproteobacteria</taxon>
        <taxon>Campylobacterales</taxon>
        <taxon>Campylobacteraceae</taxon>
        <taxon>Campylobacter</taxon>
    </lineage>
</organism>
<keyword evidence="3" id="KW-1185">Reference proteome</keyword>
<gene>
    <name evidence="2" type="ORF">LMG7974_00133</name>
</gene>
<accession>A0ABM8Q2B3</accession>
<proteinExistence type="predicted"/>
<feature type="transmembrane region" description="Helical" evidence="1">
    <location>
        <begin position="28"/>
        <end position="50"/>
    </location>
</feature>
<dbReference type="RefSeq" id="WP_229931959.1">
    <property type="nucleotide sequence ID" value="NZ_CAJHOF010000001.1"/>
</dbReference>
<keyword evidence="1" id="KW-1133">Transmembrane helix</keyword>
<comment type="caution">
    <text evidence="2">The sequence shown here is derived from an EMBL/GenBank/DDBJ whole genome shotgun (WGS) entry which is preliminary data.</text>
</comment>
<evidence type="ECO:0000313" key="3">
    <source>
        <dbReference type="Proteomes" id="UP000789803"/>
    </source>
</evidence>
<evidence type="ECO:0000256" key="1">
    <source>
        <dbReference type="SAM" id="Phobius"/>
    </source>
</evidence>
<reference evidence="2 3" key="1">
    <citation type="submission" date="2020-11" db="EMBL/GenBank/DDBJ databases">
        <authorList>
            <person name="Peeters C."/>
        </authorList>
    </citation>
    <scope>NUCLEOTIDE SEQUENCE [LARGE SCALE GENOMIC DNA]</scope>
    <source>
        <strain evidence="2 3">LMG 7974</strain>
    </source>
</reference>
<keyword evidence="1" id="KW-0812">Transmembrane</keyword>
<protein>
    <submittedName>
        <fullName evidence="2">Uncharacterized protein</fullName>
    </submittedName>
</protein>
<keyword evidence="1" id="KW-0472">Membrane</keyword>
<evidence type="ECO:0000313" key="2">
    <source>
        <dbReference type="EMBL" id="CAD7286886.1"/>
    </source>
</evidence>
<sequence length="55" mass="6347">MEFLQLLFFLFSALVLYFKPELKFLAVCFAVLGCLCLIALEFYVNLWVVIPIGNL</sequence>
<dbReference type="EMBL" id="CAJHOF010000001">
    <property type="protein sequence ID" value="CAD7286886.1"/>
    <property type="molecule type" value="Genomic_DNA"/>
</dbReference>
<name>A0ABM8Q2B3_9BACT</name>